<feature type="compositionally biased region" description="Basic and acidic residues" evidence="3">
    <location>
        <begin position="408"/>
        <end position="444"/>
    </location>
</feature>
<dbReference type="OMA" id="DNQNRDN"/>
<dbReference type="AlphaFoldDB" id="A0A1J1H543"/>
<gene>
    <name evidence="5" type="primary">ASP</name>
    <name evidence="5" type="ORF">PRELSG_0303200</name>
</gene>
<feature type="chain" id="PRO_5013334888" evidence="4">
    <location>
        <begin position="20"/>
        <end position="672"/>
    </location>
</feature>
<dbReference type="Proteomes" id="UP000220158">
    <property type="component" value="Chromosome 3"/>
</dbReference>
<keyword evidence="1" id="KW-1015">Disulfide bond</keyword>
<evidence type="ECO:0000313" key="5">
    <source>
        <dbReference type="EMBL" id="CRG98547.1"/>
    </source>
</evidence>
<evidence type="ECO:0000256" key="4">
    <source>
        <dbReference type="SAM" id="SignalP"/>
    </source>
</evidence>
<keyword evidence="6" id="KW-1185">Reference proteome</keyword>
<feature type="compositionally biased region" description="Basic and acidic residues" evidence="3">
    <location>
        <begin position="499"/>
        <end position="510"/>
    </location>
</feature>
<organism evidence="5 6">
    <name type="scientific">Plasmodium relictum</name>
    <dbReference type="NCBI Taxonomy" id="85471"/>
    <lineage>
        <taxon>Eukaryota</taxon>
        <taxon>Sar</taxon>
        <taxon>Alveolata</taxon>
        <taxon>Apicomplexa</taxon>
        <taxon>Aconoidasida</taxon>
        <taxon>Haemosporida</taxon>
        <taxon>Plasmodiidae</taxon>
        <taxon>Plasmodium</taxon>
        <taxon>Plasmodium (Haemamoeba)</taxon>
    </lineage>
</organism>
<evidence type="ECO:0000256" key="1">
    <source>
        <dbReference type="ARBA" id="ARBA00023157"/>
    </source>
</evidence>
<dbReference type="KEGG" id="prel:PRELSG_0303200"/>
<evidence type="ECO:0000313" key="6">
    <source>
        <dbReference type="Proteomes" id="UP000220158"/>
    </source>
</evidence>
<evidence type="ECO:0000256" key="2">
    <source>
        <dbReference type="SAM" id="Coils"/>
    </source>
</evidence>
<feature type="compositionally biased region" description="Low complexity" evidence="3">
    <location>
        <begin position="463"/>
        <end position="479"/>
    </location>
</feature>
<dbReference type="RefSeq" id="XP_028531557.1">
    <property type="nucleotide sequence ID" value="XM_028680019.1"/>
</dbReference>
<dbReference type="CDD" id="cd00033">
    <property type="entry name" value="CCP"/>
    <property type="match status" value="1"/>
</dbReference>
<proteinExistence type="predicted"/>
<keyword evidence="4" id="KW-0732">Signal</keyword>
<protein>
    <submittedName>
        <fullName evidence="5">Apical sushi protein, putative</fullName>
    </submittedName>
</protein>
<evidence type="ECO:0000256" key="3">
    <source>
        <dbReference type="SAM" id="MobiDB-lite"/>
    </source>
</evidence>
<keyword evidence="2" id="KW-0175">Coiled coil</keyword>
<accession>A0A1J1H543</accession>
<name>A0A1J1H543_PLARL</name>
<feature type="coiled-coil region" evidence="2">
    <location>
        <begin position="17"/>
        <end position="44"/>
    </location>
</feature>
<feature type="compositionally biased region" description="Acidic residues" evidence="3">
    <location>
        <begin position="358"/>
        <end position="374"/>
    </location>
</feature>
<reference evidence="5 6" key="1">
    <citation type="submission" date="2015-04" db="EMBL/GenBank/DDBJ databases">
        <authorList>
            <consortium name="Pathogen Informatics"/>
        </authorList>
    </citation>
    <scope>NUCLEOTIDE SEQUENCE [LARGE SCALE GENOMIC DNA]</scope>
    <source>
        <strain evidence="5 6">SGS1</strain>
    </source>
</reference>
<dbReference type="OrthoDB" id="377901at2759"/>
<dbReference type="InterPro" id="IPR000436">
    <property type="entry name" value="Sushi_SCR_CCP_dom"/>
</dbReference>
<feature type="region of interest" description="Disordered" evidence="3">
    <location>
        <begin position="86"/>
        <end position="106"/>
    </location>
</feature>
<sequence>MNVICSIIIFLLYYNIIKASEKKYDNFLNAIKRLKENSNSLEELNLKKYEIRNQQRRVKIFDELSKSQSINNHPHFRSKFSFIQKNDNTEESKSTEKKNDEKDISKTEHELINIKSQLEAQEIMKRGEHFYLNGGSTKYEYNNDEDFFKIFHNNHDKNIEIYSPCSELLDVKACRENKACFYDSIYQMCFQNCKLLEERECLMYTECKFSNNGCENQGYIHLQIFDNDLGSEIRACELFETEGSCHLMEKHYKELGEENKSNFNCLWLSYKHEWRKYGEMHNDPNEENGFAKDINEHLRRNNEKKEKNDDINYNILSNGKPVEIAKNEKFLSLLELHLNEKKKDSSKNKNTKKKKDFDEDFDEDNEEEEEDEHDMNEKDHDNNNEEEEEYDEDNDDEDTNKKKNKKKSNNESKNRNSSDAKSDEHKENPENNTKKEKNFEKNEIDIPENNSINEKSKILMEANSENDSSENDNNNFGNDINDKNSKEGIDPLLNVRNNIDQKEKEISQHDFHRRKKNKKNEESIKVETRICANLNERPNPSILLEGALLAENEAELQKIKEKYNVTENEICIRPANEPYVSLIPDKKFYVIGEKIELKCQNGYKLIGTTNIAVCIGRNKIIPNITCESLKNFDDTEKENIQKINNIISSDTNYAFTKLTGFIILILNILYYL</sequence>
<feature type="compositionally biased region" description="Basic and acidic residues" evidence="3">
    <location>
        <begin position="87"/>
        <end position="106"/>
    </location>
</feature>
<dbReference type="EMBL" id="LN835298">
    <property type="protein sequence ID" value="CRG98547.1"/>
    <property type="molecule type" value="Genomic_DNA"/>
</dbReference>
<dbReference type="GeneID" id="39734640"/>
<feature type="signal peptide" evidence="4">
    <location>
        <begin position="1"/>
        <end position="19"/>
    </location>
</feature>
<feature type="compositionally biased region" description="Basic and acidic residues" evidence="3">
    <location>
        <begin position="480"/>
        <end position="489"/>
    </location>
</feature>
<feature type="region of interest" description="Disordered" evidence="3">
    <location>
        <begin position="341"/>
        <end position="520"/>
    </location>
</feature>
<feature type="compositionally biased region" description="Acidic residues" evidence="3">
    <location>
        <begin position="384"/>
        <end position="398"/>
    </location>
</feature>
<dbReference type="VEuPathDB" id="PlasmoDB:PRELSG_0303200"/>